<keyword evidence="1" id="KW-1133">Transmembrane helix</keyword>
<evidence type="ECO:0000313" key="2">
    <source>
        <dbReference type="EMBL" id="GAA2734290.1"/>
    </source>
</evidence>
<evidence type="ECO:0000313" key="3">
    <source>
        <dbReference type="Proteomes" id="UP001501842"/>
    </source>
</evidence>
<feature type="transmembrane region" description="Helical" evidence="1">
    <location>
        <begin position="77"/>
        <end position="99"/>
    </location>
</feature>
<evidence type="ECO:0000256" key="1">
    <source>
        <dbReference type="SAM" id="Phobius"/>
    </source>
</evidence>
<accession>A0ABN3ULV3</accession>
<proteinExistence type="predicted"/>
<gene>
    <name evidence="2" type="ORF">GCM10010439_56310</name>
</gene>
<dbReference type="EMBL" id="BAAATZ010000029">
    <property type="protein sequence ID" value="GAA2734290.1"/>
    <property type="molecule type" value="Genomic_DNA"/>
</dbReference>
<organism evidence="2 3">
    <name type="scientific">Actinocorallia aurantiaca</name>
    <dbReference type="NCBI Taxonomy" id="46204"/>
    <lineage>
        <taxon>Bacteria</taxon>
        <taxon>Bacillati</taxon>
        <taxon>Actinomycetota</taxon>
        <taxon>Actinomycetes</taxon>
        <taxon>Streptosporangiales</taxon>
        <taxon>Thermomonosporaceae</taxon>
        <taxon>Actinocorallia</taxon>
    </lineage>
</organism>
<reference evidence="2 3" key="1">
    <citation type="journal article" date="2019" name="Int. J. Syst. Evol. Microbiol.">
        <title>The Global Catalogue of Microorganisms (GCM) 10K type strain sequencing project: providing services to taxonomists for standard genome sequencing and annotation.</title>
        <authorList>
            <consortium name="The Broad Institute Genomics Platform"/>
            <consortium name="The Broad Institute Genome Sequencing Center for Infectious Disease"/>
            <person name="Wu L."/>
            <person name="Ma J."/>
        </authorList>
    </citation>
    <scope>NUCLEOTIDE SEQUENCE [LARGE SCALE GENOMIC DNA]</scope>
    <source>
        <strain evidence="2 3">JCM 8201</strain>
    </source>
</reference>
<feature type="transmembrane region" description="Helical" evidence="1">
    <location>
        <begin position="46"/>
        <end position="65"/>
    </location>
</feature>
<keyword evidence="3" id="KW-1185">Reference proteome</keyword>
<sequence length="171" mass="18485">MRISGVQAEPGGDVTITFVPHGYEVQGIHMETRMENWYERVFRSRYVFSALIGSAVFGFLAILAGDQGASSTAQTLIFAPGIVGIAYALLWLVASRIVVLTSAAQTLRQADYKHHPAHTIHQAWVHQSPGALAITVRHADGTQVRYTATGPAAPALGQGFHHLLGPRLIAY</sequence>
<protein>
    <recommendedName>
        <fullName evidence="4">PH (Pleckstrin Homology) domain-containing protein</fullName>
    </recommendedName>
</protein>
<comment type="caution">
    <text evidence="2">The sequence shown here is derived from an EMBL/GenBank/DDBJ whole genome shotgun (WGS) entry which is preliminary data.</text>
</comment>
<name>A0ABN3ULV3_9ACTN</name>
<keyword evidence="1" id="KW-0812">Transmembrane</keyword>
<keyword evidence="1" id="KW-0472">Membrane</keyword>
<dbReference type="Proteomes" id="UP001501842">
    <property type="component" value="Unassembled WGS sequence"/>
</dbReference>
<evidence type="ECO:0008006" key="4">
    <source>
        <dbReference type="Google" id="ProtNLM"/>
    </source>
</evidence>